<dbReference type="AlphaFoldDB" id="A5DXL6"/>
<keyword evidence="5" id="KW-0479">Metal-binding</keyword>
<dbReference type="Pfam" id="PF00246">
    <property type="entry name" value="Peptidase_M14"/>
    <property type="match status" value="1"/>
</dbReference>
<comment type="caution">
    <text evidence="12">Lacks conserved residue(s) required for the propagation of feature annotation.</text>
</comment>
<dbReference type="InterPro" id="IPR000834">
    <property type="entry name" value="Peptidase_M14"/>
</dbReference>
<dbReference type="SUPFAM" id="SSF53187">
    <property type="entry name" value="Zn-dependent exopeptidases"/>
    <property type="match status" value="1"/>
</dbReference>
<evidence type="ECO:0000256" key="9">
    <source>
        <dbReference type="ARBA" id="ARBA00025210"/>
    </source>
</evidence>
<evidence type="ECO:0000256" key="7">
    <source>
        <dbReference type="ARBA" id="ARBA00022833"/>
    </source>
</evidence>
<comment type="subcellular location">
    <subcellularLocation>
        <location evidence="2">Secreted</location>
    </subcellularLocation>
</comment>
<dbReference type="CDD" id="cd03860">
    <property type="entry name" value="M14_CP_A-B_like"/>
    <property type="match status" value="1"/>
</dbReference>
<dbReference type="FunCoup" id="A5DXL6">
    <property type="interactions" value="805"/>
</dbReference>
<evidence type="ECO:0000313" key="15">
    <source>
        <dbReference type="EMBL" id="EDK43924.1"/>
    </source>
</evidence>
<evidence type="ECO:0000256" key="1">
    <source>
        <dbReference type="ARBA" id="ARBA00001947"/>
    </source>
</evidence>
<dbReference type="SMART" id="SM00631">
    <property type="entry name" value="Zn_pept"/>
    <property type="match status" value="1"/>
</dbReference>
<dbReference type="VEuPathDB" id="FungiDB:LELG_02103"/>
<evidence type="ECO:0000256" key="11">
    <source>
        <dbReference type="ARBA" id="ARBA00026213"/>
    </source>
</evidence>
<dbReference type="PANTHER" id="PTHR11705:SF147">
    <property type="entry name" value="INACTIVE METALLOCARBOXYPEPTIDASE ECM14"/>
    <property type="match status" value="1"/>
</dbReference>
<dbReference type="OMA" id="PPNHKDL"/>
<dbReference type="Proteomes" id="UP000001996">
    <property type="component" value="Unassembled WGS sequence"/>
</dbReference>
<keyword evidence="7" id="KW-0862">Zinc</keyword>
<dbReference type="OrthoDB" id="3626597at2759"/>
<evidence type="ECO:0000256" key="10">
    <source>
        <dbReference type="ARBA" id="ARBA00026187"/>
    </source>
</evidence>
<accession>A5DXL6</accession>
<dbReference type="GeneID" id="5234362"/>
<gene>
    <name evidence="15" type="ORF">LELG_02103</name>
</gene>
<dbReference type="GO" id="GO:0006508">
    <property type="term" value="P:proteolysis"/>
    <property type="evidence" value="ECO:0007669"/>
    <property type="project" value="InterPro"/>
</dbReference>
<dbReference type="EMBL" id="CH981525">
    <property type="protein sequence ID" value="EDK43924.1"/>
    <property type="molecule type" value="Genomic_DNA"/>
</dbReference>
<dbReference type="GO" id="GO:0005576">
    <property type="term" value="C:extracellular region"/>
    <property type="evidence" value="ECO:0007669"/>
    <property type="project" value="UniProtKB-SubCell"/>
</dbReference>
<dbReference type="HOGENOM" id="CLU_019326_1_0_1"/>
<dbReference type="FunFam" id="3.40.630.10:FF:000060">
    <property type="entry name" value="Putative metallocarboxypeptidase ecm14"/>
    <property type="match status" value="1"/>
</dbReference>
<dbReference type="PROSITE" id="PS00133">
    <property type="entry name" value="CARBOXYPEPT_ZN_2"/>
    <property type="match status" value="1"/>
</dbReference>
<dbReference type="STRING" id="379508.A5DXL6"/>
<keyword evidence="8" id="KW-1015">Disulfide bond</keyword>
<comment type="similarity">
    <text evidence="3 12">Belongs to the peptidase M14 family.</text>
</comment>
<feature type="signal peptide" evidence="13">
    <location>
        <begin position="1"/>
        <end position="16"/>
    </location>
</feature>
<evidence type="ECO:0000256" key="2">
    <source>
        <dbReference type="ARBA" id="ARBA00004613"/>
    </source>
</evidence>
<proteinExistence type="inferred from homology"/>
<dbReference type="eggNOG" id="KOG2650">
    <property type="taxonomic scope" value="Eukaryota"/>
</dbReference>
<evidence type="ECO:0000256" key="12">
    <source>
        <dbReference type="PROSITE-ProRule" id="PRU01379"/>
    </source>
</evidence>
<keyword evidence="16" id="KW-1185">Reference proteome</keyword>
<dbReference type="PANTHER" id="PTHR11705">
    <property type="entry name" value="PROTEASE FAMILY M14 CARBOXYPEPTIDASE A,B"/>
    <property type="match status" value="1"/>
</dbReference>
<dbReference type="PROSITE" id="PS00132">
    <property type="entry name" value="CARBOXYPEPT_ZN_1"/>
    <property type="match status" value="1"/>
</dbReference>
<name>A5DXL6_LODEL</name>
<evidence type="ECO:0000256" key="5">
    <source>
        <dbReference type="ARBA" id="ARBA00022723"/>
    </source>
</evidence>
<dbReference type="Gene3D" id="3.40.630.10">
    <property type="entry name" value="Zn peptidases"/>
    <property type="match status" value="1"/>
</dbReference>
<evidence type="ECO:0000259" key="14">
    <source>
        <dbReference type="PROSITE" id="PS52035"/>
    </source>
</evidence>
<dbReference type="GO" id="GO:0008270">
    <property type="term" value="F:zinc ion binding"/>
    <property type="evidence" value="ECO:0007669"/>
    <property type="project" value="InterPro"/>
</dbReference>
<evidence type="ECO:0000256" key="4">
    <source>
        <dbReference type="ARBA" id="ARBA00022525"/>
    </source>
</evidence>
<comment type="function">
    <text evidence="9">Inactive carboxypeptidase that may play a role in cell wall organization and biogenesis.</text>
</comment>
<keyword evidence="6 13" id="KW-0732">Signal</keyword>
<evidence type="ECO:0000313" key="16">
    <source>
        <dbReference type="Proteomes" id="UP000001996"/>
    </source>
</evidence>
<evidence type="ECO:0000256" key="6">
    <source>
        <dbReference type="ARBA" id="ARBA00022729"/>
    </source>
</evidence>
<feature type="domain" description="Peptidase M14" evidence="14">
    <location>
        <begin position="166"/>
        <end position="471"/>
    </location>
</feature>
<dbReference type="PRINTS" id="PR00765">
    <property type="entry name" value="CRBOXYPTASEA"/>
</dbReference>
<feature type="chain" id="PRO_5002679931" description="Inactive metallocarboxypeptidase ECM14" evidence="13">
    <location>
        <begin position="17"/>
        <end position="476"/>
    </location>
</feature>
<protein>
    <recommendedName>
        <fullName evidence="10">Inactive metallocarboxypeptidase ECM14</fullName>
    </recommendedName>
    <alternativeName>
        <fullName evidence="11">Inactive metallocarboxypeptidase ecm14</fullName>
    </alternativeName>
</protein>
<dbReference type="InParanoid" id="A5DXL6"/>
<evidence type="ECO:0000256" key="3">
    <source>
        <dbReference type="ARBA" id="ARBA00005988"/>
    </source>
</evidence>
<organism evidence="15 16">
    <name type="scientific">Lodderomyces elongisporus (strain ATCC 11503 / CBS 2605 / JCM 1781 / NBRC 1676 / NRRL YB-4239)</name>
    <name type="common">Yeast</name>
    <name type="synonym">Saccharomyces elongisporus</name>
    <dbReference type="NCBI Taxonomy" id="379508"/>
    <lineage>
        <taxon>Eukaryota</taxon>
        <taxon>Fungi</taxon>
        <taxon>Dikarya</taxon>
        <taxon>Ascomycota</taxon>
        <taxon>Saccharomycotina</taxon>
        <taxon>Pichiomycetes</taxon>
        <taxon>Debaryomycetaceae</taxon>
        <taxon>Candida/Lodderomyces clade</taxon>
        <taxon>Lodderomyces</taxon>
    </lineage>
</organism>
<keyword evidence="4" id="KW-0964">Secreted</keyword>
<dbReference type="GO" id="GO:0004181">
    <property type="term" value="F:metallocarboxypeptidase activity"/>
    <property type="evidence" value="ECO:0007669"/>
    <property type="project" value="InterPro"/>
</dbReference>
<dbReference type="InterPro" id="IPR057247">
    <property type="entry name" value="CARBOXYPEPT_ZN_2"/>
</dbReference>
<comment type="cofactor">
    <cofactor evidence="1">
        <name>Zn(2+)</name>
        <dbReference type="ChEBI" id="CHEBI:29105"/>
    </cofactor>
</comment>
<dbReference type="InterPro" id="IPR057246">
    <property type="entry name" value="CARBOXYPEPT_ZN_1"/>
</dbReference>
<reference evidence="15 16" key="1">
    <citation type="journal article" date="2009" name="Nature">
        <title>Evolution of pathogenicity and sexual reproduction in eight Candida genomes.</title>
        <authorList>
            <person name="Butler G."/>
            <person name="Rasmussen M.D."/>
            <person name="Lin M.F."/>
            <person name="Santos M.A."/>
            <person name="Sakthikumar S."/>
            <person name="Munro C.A."/>
            <person name="Rheinbay E."/>
            <person name="Grabherr M."/>
            <person name="Forche A."/>
            <person name="Reedy J.L."/>
            <person name="Agrafioti I."/>
            <person name="Arnaud M.B."/>
            <person name="Bates S."/>
            <person name="Brown A.J."/>
            <person name="Brunke S."/>
            <person name="Costanzo M.C."/>
            <person name="Fitzpatrick D.A."/>
            <person name="de Groot P.W."/>
            <person name="Harris D."/>
            <person name="Hoyer L.L."/>
            <person name="Hube B."/>
            <person name="Klis F.M."/>
            <person name="Kodira C."/>
            <person name="Lennard N."/>
            <person name="Logue M.E."/>
            <person name="Martin R."/>
            <person name="Neiman A.M."/>
            <person name="Nikolaou E."/>
            <person name="Quail M.A."/>
            <person name="Quinn J."/>
            <person name="Santos M.C."/>
            <person name="Schmitzberger F.F."/>
            <person name="Sherlock G."/>
            <person name="Shah P."/>
            <person name="Silverstein K.A."/>
            <person name="Skrzypek M.S."/>
            <person name="Soll D."/>
            <person name="Staggs R."/>
            <person name="Stansfield I."/>
            <person name="Stumpf M.P."/>
            <person name="Sudbery P.E."/>
            <person name="Srikantha T."/>
            <person name="Zeng Q."/>
            <person name="Berman J."/>
            <person name="Berriman M."/>
            <person name="Heitman J."/>
            <person name="Gow N.A."/>
            <person name="Lorenz M.C."/>
            <person name="Birren B.W."/>
            <person name="Kellis M."/>
            <person name="Cuomo C.A."/>
        </authorList>
    </citation>
    <scope>NUCLEOTIDE SEQUENCE [LARGE SCALE GENOMIC DNA]</scope>
    <source>
        <strain evidence="16">ATCC 11503 / BCRC 21390 / CBS 2605 / JCM 1781 / NBRC 1676 / NRRL YB-4239</strain>
    </source>
</reference>
<dbReference type="KEGG" id="lel:PVL30_002077"/>
<sequence>MRAAFILLLLVLQAVAFQLPFQLPDFFGKTDTNIEQSSIHYSELDPSVHPINLSQYQNKYVITIKYGGDDDLKKTLLRPSAQKEFNFTKWGRSNTQQTIDLQIDAENMKKMIERFPSMEFQVLIEDLSQAVFETYPAHESFYNQSLKAKEEMGGDIHSYSELFFKEYRDLKAIDSWLDLLQSTYPDVISLEEIGETFEHKKIKVVHFATPNDDLKHDEKKTIVITGGVHAREWISVSTTLYVMYQLIQLYETNPTSKALTNLNFLFIPVINPDGYEYTWTTDRLWRKNRQQTPVPHCFGIDIDHSYDYHWTKSSDWACGEEYSGEVPFEAFESRIWDQYLNETNAEHKIAGYIDLHSYSQEILYPYAYLCNQQPRDEENLLELAYGIARSIRLQLGHTYQVLPACIDKDADYLPDLGSGTSLDFMYHNRAYWAYQLKLRDTGGHGFLLPSKYIEPVGDEIYAAIKYFCKFILSDDR</sequence>
<evidence type="ECO:0000256" key="8">
    <source>
        <dbReference type="ARBA" id="ARBA00023157"/>
    </source>
</evidence>
<evidence type="ECO:0000256" key="13">
    <source>
        <dbReference type="SAM" id="SignalP"/>
    </source>
</evidence>
<dbReference type="PROSITE" id="PS52035">
    <property type="entry name" value="PEPTIDASE_M14"/>
    <property type="match status" value="1"/>
</dbReference>